<protein>
    <submittedName>
        <fullName evidence="4">Uncharacterized protein</fullName>
    </submittedName>
</protein>
<comment type="caution">
    <text evidence="4">The sequence shown here is derived from an EMBL/GenBank/DDBJ whole genome shotgun (WGS) entry which is preliminary data.</text>
</comment>
<organism evidence="4 5">
    <name type="scientific">Brassica napus</name>
    <name type="common">Rape</name>
    <dbReference type="NCBI Taxonomy" id="3708"/>
    <lineage>
        <taxon>Eukaryota</taxon>
        <taxon>Viridiplantae</taxon>
        <taxon>Streptophyta</taxon>
        <taxon>Embryophyta</taxon>
        <taxon>Tracheophyta</taxon>
        <taxon>Spermatophyta</taxon>
        <taxon>Magnoliopsida</taxon>
        <taxon>eudicotyledons</taxon>
        <taxon>Gunneridae</taxon>
        <taxon>Pentapetalae</taxon>
        <taxon>rosids</taxon>
        <taxon>malvids</taxon>
        <taxon>Brassicales</taxon>
        <taxon>Brassicaceae</taxon>
        <taxon>Brassiceae</taxon>
        <taxon>Brassica</taxon>
    </lineage>
</organism>
<dbReference type="Gene3D" id="3.40.50.720">
    <property type="entry name" value="NAD(P)-binding Rossmann-like Domain"/>
    <property type="match status" value="1"/>
</dbReference>
<accession>A0ABQ8ADL3</accession>
<dbReference type="EMBL" id="JAGKQM010000013">
    <property type="protein sequence ID" value="KAH0890348.1"/>
    <property type="molecule type" value="Genomic_DNA"/>
</dbReference>
<sequence>MKMESCRLVLLALLLLHAPSPLMRLCSLQSRDQSVGERRLGLKQRVWIRGKPVENNVETELESSAMERRMSHLSTEGYWDSKLQQTMVEMFPLRSADAAYGKIKSMLSTLGDTFTRIISPKEYQSFRIGSDGNLNYDATRAYALSKLANVLHTIELSLKMDANVTANCVHSGIVRTRLTRDGDGLITDFIFFLTSKLLKSVPQAAATTCYVAASPKLRNVCGKYFSECNEARTSKSGSCNHKAQRLWTASELLVTPPSTPNVRSSLATS</sequence>
<evidence type="ECO:0000313" key="4">
    <source>
        <dbReference type="EMBL" id="KAH0890348.1"/>
    </source>
</evidence>
<comment type="similarity">
    <text evidence="1">Belongs to the short-chain dehydrogenases/reductases (SDR) family.</text>
</comment>
<name>A0ABQ8ADL3_BRANA</name>
<dbReference type="SUPFAM" id="SSF51735">
    <property type="entry name" value="NAD(P)-binding Rossmann-fold domains"/>
    <property type="match status" value="1"/>
</dbReference>
<evidence type="ECO:0000256" key="2">
    <source>
        <dbReference type="ARBA" id="ARBA00023002"/>
    </source>
</evidence>
<dbReference type="PANTHER" id="PTHR24320:SF237">
    <property type="entry name" value="3-OXOACYL-[ACYL-CARRIER-PROTEIN] REDUCTASE"/>
    <property type="match status" value="1"/>
</dbReference>
<evidence type="ECO:0000313" key="5">
    <source>
        <dbReference type="Proteomes" id="UP000824890"/>
    </source>
</evidence>
<keyword evidence="3" id="KW-0732">Signal</keyword>
<feature type="signal peptide" evidence="3">
    <location>
        <begin position="1"/>
        <end position="24"/>
    </location>
</feature>
<dbReference type="Proteomes" id="UP000824890">
    <property type="component" value="Unassembled WGS sequence"/>
</dbReference>
<feature type="chain" id="PRO_5045160261" evidence="3">
    <location>
        <begin position="25"/>
        <end position="269"/>
    </location>
</feature>
<reference evidence="4 5" key="1">
    <citation type="submission" date="2021-05" db="EMBL/GenBank/DDBJ databases">
        <title>Genome Assembly of Synthetic Allotetraploid Brassica napus Reveals Homoeologous Exchanges between Subgenomes.</title>
        <authorList>
            <person name="Davis J.T."/>
        </authorList>
    </citation>
    <scope>NUCLEOTIDE SEQUENCE [LARGE SCALE GENOMIC DNA]</scope>
    <source>
        <strain evidence="5">cv. Da-Ae</strain>
        <tissue evidence="4">Seedling</tissue>
    </source>
</reference>
<keyword evidence="5" id="KW-1185">Reference proteome</keyword>
<dbReference type="InterPro" id="IPR036291">
    <property type="entry name" value="NAD(P)-bd_dom_sf"/>
</dbReference>
<evidence type="ECO:0000256" key="3">
    <source>
        <dbReference type="SAM" id="SignalP"/>
    </source>
</evidence>
<proteinExistence type="inferred from homology"/>
<gene>
    <name evidence="4" type="ORF">HID58_052777</name>
</gene>
<keyword evidence="2" id="KW-0560">Oxidoreductase</keyword>
<evidence type="ECO:0000256" key="1">
    <source>
        <dbReference type="ARBA" id="ARBA00006484"/>
    </source>
</evidence>
<dbReference type="PANTHER" id="PTHR24320">
    <property type="entry name" value="RETINOL DEHYDROGENASE"/>
    <property type="match status" value="1"/>
</dbReference>